<protein>
    <recommendedName>
        <fullName evidence="3">CCHC-type domain-containing protein</fullName>
    </recommendedName>
</protein>
<evidence type="ECO:0000313" key="2">
    <source>
        <dbReference type="Proteomes" id="UP000799424"/>
    </source>
</evidence>
<dbReference type="OrthoDB" id="10629166at2759"/>
<organism evidence="1 2">
    <name type="scientific">Ophiobolus disseminans</name>
    <dbReference type="NCBI Taxonomy" id="1469910"/>
    <lineage>
        <taxon>Eukaryota</taxon>
        <taxon>Fungi</taxon>
        <taxon>Dikarya</taxon>
        <taxon>Ascomycota</taxon>
        <taxon>Pezizomycotina</taxon>
        <taxon>Dothideomycetes</taxon>
        <taxon>Pleosporomycetidae</taxon>
        <taxon>Pleosporales</taxon>
        <taxon>Pleosporineae</taxon>
        <taxon>Phaeosphaeriaceae</taxon>
        <taxon>Ophiobolus</taxon>
    </lineage>
</organism>
<keyword evidence="2" id="KW-1185">Reference proteome</keyword>
<accession>A0A6A7A3Z4</accession>
<dbReference type="AlphaFoldDB" id="A0A6A7A3Z4"/>
<evidence type="ECO:0008006" key="3">
    <source>
        <dbReference type="Google" id="ProtNLM"/>
    </source>
</evidence>
<sequence>MPGRISTTSAEATPKQPGVELLQPAIAQPPKQSANPPKQILSALTTIFARNPATQPPTAAVEPTNIICAHCKQMAGHYTANCPLSCTYCKERGHEAVNCEPRCITCNGSGVIKKQSRLVNPEPLEPTNREWLATAKAMEKVCKDRLIQVEKNYETQSKEYDESKTQLELILGLMRLQRDTIAEEATMQGGGPAGDKVITQLWEV</sequence>
<evidence type="ECO:0000313" key="1">
    <source>
        <dbReference type="EMBL" id="KAF2828021.1"/>
    </source>
</evidence>
<dbReference type="Proteomes" id="UP000799424">
    <property type="component" value="Unassembled WGS sequence"/>
</dbReference>
<name>A0A6A7A3Z4_9PLEO</name>
<proteinExistence type="predicted"/>
<reference evidence="1" key="1">
    <citation type="journal article" date="2020" name="Stud. Mycol.">
        <title>101 Dothideomycetes genomes: a test case for predicting lifestyles and emergence of pathogens.</title>
        <authorList>
            <person name="Haridas S."/>
            <person name="Albert R."/>
            <person name="Binder M."/>
            <person name="Bloem J."/>
            <person name="Labutti K."/>
            <person name="Salamov A."/>
            <person name="Andreopoulos B."/>
            <person name="Baker S."/>
            <person name="Barry K."/>
            <person name="Bills G."/>
            <person name="Bluhm B."/>
            <person name="Cannon C."/>
            <person name="Castanera R."/>
            <person name="Culley D."/>
            <person name="Daum C."/>
            <person name="Ezra D."/>
            <person name="Gonzalez J."/>
            <person name="Henrissat B."/>
            <person name="Kuo A."/>
            <person name="Liang C."/>
            <person name="Lipzen A."/>
            <person name="Lutzoni F."/>
            <person name="Magnuson J."/>
            <person name="Mondo S."/>
            <person name="Nolan M."/>
            <person name="Ohm R."/>
            <person name="Pangilinan J."/>
            <person name="Park H.-J."/>
            <person name="Ramirez L."/>
            <person name="Alfaro M."/>
            <person name="Sun H."/>
            <person name="Tritt A."/>
            <person name="Yoshinaga Y."/>
            <person name="Zwiers L.-H."/>
            <person name="Turgeon B."/>
            <person name="Goodwin S."/>
            <person name="Spatafora J."/>
            <person name="Crous P."/>
            <person name="Grigoriev I."/>
        </authorList>
    </citation>
    <scope>NUCLEOTIDE SEQUENCE</scope>
    <source>
        <strain evidence="1">CBS 113818</strain>
    </source>
</reference>
<gene>
    <name evidence="1" type="ORF">CC86DRAFT_369187</name>
</gene>
<dbReference type="EMBL" id="MU006223">
    <property type="protein sequence ID" value="KAF2828021.1"/>
    <property type="molecule type" value="Genomic_DNA"/>
</dbReference>